<dbReference type="Proteomes" id="UP000756132">
    <property type="component" value="Chromosome 6"/>
</dbReference>
<dbReference type="EMBL" id="CP090168">
    <property type="protein sequence ID" value="UJO19543.1"/>
    <property type="molecule type" value="Genomic_DNA"/>
</dbReference>
<dbReference type="AlphaFoldDB" id="A0A9Q8PBS0"/>
<dbReference type="GeneID" id="71987058"/>
<evidence type="ECO:0000313" key="1">
    <source>
        <dbReference type="EMBL" id="UJO19543.1"/>
    </source>
</evidence>
<reference evidence="1" key="1">
    <citation type="submission" date="2021-12" db="EMBL/GenBank/DDBJ databases">
        <authorList>
            <person name="Zaccaron A."/>
            <person name="Stergiopoulos I."/>
        </authorList>
    </citation>
    <scope>NUCLEOTIDE SEQUENCE</scope>
    <source>
        <strain evidence="1">Race5_Kim</strain>
    </source>
</reference>
<keyword evidence="2" id="KW-1185">Reference proteome</keyword>
<accession>A0A9Q8PBS0</accession>
<dbReference type="RefSeq" id="XP_047763909.1">
    <property type="nucleotide sequence ID" value="XM_047906328.1"/>
</dbReference>
<name>A0A9Q8PBS0_PASFU</name>
<organism evidence="1 2">
    <name type="scientific">Passalora fulva</name>
    <name type="common">Tomato leaf mold</name>
    <name type="synonym">Cladosporium fulvum</name>
    <dbReference type="NCBI Taxonomy" id="5499"/>
    <lineage>
        <taxon>Eukaryota</taxon>
        <taxon>Fungi</taxon>
        <taxon>Dikarya</taxon>
        <taxon>Ascomycota</taxon>
        <taxon>Pezizomycotina</taxon>
        <taxon>Dothideomycetes</taxon>
        <taxon>Dothideomycetidae</taxon>
        <taxon>Mycosphaerellales</taxon>
        <taxon>Mycosphaerellaceae</taxon>
        <taxon>Fulvia</taxon>
    </lineage>
</organism>
<protein>
    <submittedName>
        <fullName evidence="1">Uncharacterized protein</fullName>
    </submittedName>
</protein>
<evidence type="ECO:0000313" key="2">
    <source>
        <dbReference type="Proteomes" id="UP000756132"/>
    </source>
</evidence>
<reference evidence="1" key="2">
    <citation type="journal article" date="2022" name="Microb. Genom.">
        <title>A chromosome-scale genome assembly of the tomato pathogen Cladosporium fulvum reveals a compartmentalized genome architecture and the presence of a dispensable chromosome.</title>
        <authorList>
            <person name="Zaccaron A.Z."/>
            <person name="Chen L.H."/>
            <person name="Samaras A."/>
            <person name="Stergiopoulos I."/>
        </authorList>
    </citation>
    <scope>NUCLEOTIDE SEQUENCE</scope>
    <source>
        <strain evidence="1">Race5_Kim</strain>
    </source>
</reference>
<dbReference type="KEGG" id="ffu:CLAFUR5_07180"/>
<proteinExistence type="predicted"/>
<sequence>MVSQCSDISLDLSTVPDTNHLEAPTVEIEAASVCATLNNAPGNSNSDLLVEPEWMRMSAYSYATGDKVTISWIWLHGWRLEDKNGKECWLCKRCHTASEKRRASIAPIEAQAPLVSI</sequence>
<gene>
    <name evidence="1" type="ORF">CLAFUR5_07180</name>
</gene>